<organism evidence="2">
    <name type="scientific">hydrothermal vent metagenome</name>
    <dbReference type="NCBI Taxonomy" id="652676"/>
    <lineage>
        <taxon>unclassified sequences</taxon>
        <taxon>metagenomes</taxon>
        <taxon>ecological metagenomes</taxon>
    </lineage>
</organism>
<reference evidence="2" key="1">
    <citation type="submission" date="2018-06" db="EMBL/GenBank/DDBJ databases">
        <authorList>
            <person name="Zhirakovskaya E."/>
        </authorList>
    </citation>
    <scope>NUCLEOTIDE SEQUENCE</scope>
</reference>
<feature type="transmembrane region" description="Helical" evidence="1">
    <location>
        <begin position="433"/>
        <end position="451"/>
    </location>
</feature>
<dbReference type="PANTHER" id="PTHR38454">
    <property type="entry name" value="INTEGRAL MEMBRANE PROTEIN-RELATED"/>
    <property type="match status" value="1"/>
</dbReference>
<dbReference type="AlphaFoldDB" id="A0A3B0VCT0"/>
<feature type="transmembrane region" description="Helical" evidence="1">
    <location>
        <begin position="803"/>
        <end position="823"/>
    </location>
</feature>
<name>A0A3B0VCT0_9ZZZZ</name>
<feature type="transmembrane region" description="Helical" evidence="1">
    <location>
        <begin position="222"/>
        <end position="244"/>
    </location>
</feature>
<feature type="transmembrane region" description="Helical" evidence="1">
    <location>
        <begin position="12"/>
        <end position="31"/>
    </location>
</feature>
<feature type="transmembrane region" description="Helical" evidence="1">
    <location>
        <begin position="335"/>
        <end position="353"/>
    </location>
</feature>
<sequence>MNKNLLKKSAPYLVALLIFLSITVVYLSPLFEGQKLKQHDITMYRGMSKEINDFRAKTGEEPLWTNSMFGGMPAWQISVQYKDNLFLYVDRVIRLGLPPSASYVFLYFLGFFILLLVLRVDPWLSIVGAIAFALSSYFFIILGAGHTSKAHAIGYMAPVLAGIILTFRGKLWKGGLLTAVALTLEIIAGHLQITYYLLILVLIYGIYQLIKSWQEKQMTYFWKAALVLIGAAGIAVAVNITPLWGTWQYGKYTMRGKPVLSKEKENKSGGLDRDYITAWSYGVGETWSLMIPDVKGGASGYIGYENKALDKANPRFRKIIAQQNQYWGNQPGTSGPVYVGAVMVFLFVLGMFILDDKLKWALFAATLVSILFALGKNFPSLTDWIIDYFPGYNKFRAVSMILVIAELTIPLLGILALNKILKEPGLLLKRKKAFYISLGLTAGISILFWLFPDSFFTFFSQFELKQFAQLRLSNNPAQVAIFTDSLKDVRIAIFRADVLRSLFFIVVAALLLYFYAIGKLKKGWFVAALGLLILVDMAGVDKRYLNDNNFEMARKAENPFHKTIADRYIFRDKSPDFRVLDLTKNVFNEASTSYYHMSIGGYHGAKLQRYQDIIDEYLMTEINNLRKVFASSPTPDKVGAALQKQQVLNMLNTKYIIYNPKVEPVLNTYAFGNAWMVQNVKWVNNADGAIAALGKTDLSAAAVVDKQFAGLLKEKQFALDASAKIRLLSYAPNDLVYNFQSKAQQLVVFSEIYYPKGWEVFVDGKRSPYFRADYLLRAMVVPAGHHKIEFKFKPKVWSIGEPVSLISSLVLLLVLGWFVFTLVKEGIEKTKK</sequence>
<feature type="transmembrane region" description="Helical" evidence="1">
    <location>
        <begin position="124"/>
        <end position="145"/>
    </location>
</feature>
<dbReference type="InterPro" id="IPR018580">
    <property type="entry name" value="Uncharacterised_YfhO"/>
</dbReference>
<evidence type="ECO:0000256" key="1">
    <source>
        <dbReference type="SAM" id="Phobius"/>
    </source>
</evidence>
<keyword evidence="1" id="KW-0812">Transmembrane</keyword>
<feature type="transmembrane region" description="Helical" evidence="1">
    <location>
        <begin position="192"/>
        <end position="210"/>
    </location>
</feature>
<keyword evidence="1" id="KW-0472">Membrane</keyword>
<feature type="transmembrane region" description="Helical" evidence="1">
    <location>
        <begin position="498"/>
        <end position="516"/>
    </location>
</feature>
<dbReference type="PANTHER" id="PTHR38454:SF1">
    <property type="entry name" value="INTEGRAL MEMBRANE PROTEIN"/>
    <property type="match status" value="1"/>
</dbReference>
<feature type="transmembrane region" description="Helical" evidence="1">
    <location>
        <begin position="398"/>
        <end position="421"/>
    </location>
</feature>
<feature type="transmembrane region" description="Helical" evidence="1">
    <location>
        <begin position="152"/>
        <end position="172"/>
    </location>
</feature>
<proteinExistence type="predicted"/>
<keyword evidence="1" id="KW-1133">Transmembrane helix</keyword>
<accession>A0A3B0VCT0</accession>
<dbReference type="EMBL" id="UOET01000389">
    <property type="protein sequence ID" value="VAW29624.1"/>
    <property type="molecule type" value="Genomic_DNA"/>
</dbReference>
<feature type="transmembrane region" description="Helical" evidence="1">
    <location>
        <begin position="523"/>
        <end position="540"/>
    </location>
</feature>
<evidence type="ECO:0000313" key="2">
    <source>
        <dbReference type="EMBL" id="VAW29624.1"/>
    </source>
</evidence>
<dbReference type="Pfam" id="PF09586">
    <property type="entry name" value="YfhO"/>
    <property type="match status" value="1"/>
</dbReference>
<evidence type="ECO:0008006" key="3">
    <source>
        <dbReference type="Google" id="ProtNLM"/>
    </source>
</evidence>
<feature type="transmembrane region" description="Helical" evidence="1">
    <location>
        <begin position="101"/>
        <end position="118"/>
    </location>
</feature>
<gene>
    <name evidence="2" type="ORF">MNBD_BACTEROID07-487</name>
</gene>
<protein>
    <recommendedName>
        <fullName evidence="3">Bacterial membrane protein YfhO</fullName>
    </recommendedName>
</protein>